<evidence type="ECO:0000256" key="1">
    <source>
        <dbReference type="SAM" id="Coils"/>
    </source>
</evidence>
<feature type="region of interest" description="Disordered" evidence="2">
    <location>
        <begin position="258"/>
        <end position="281"/>
    </location>
</feature>
<keyword evidence="5" id="KW-1185">Reference proteome</keyword>
<feature type="coiled-coil region" evidence="1">
    <location>
        <begin position="10"/>
        <end position="72"/>
    </location>
</feature>
<keyword evidence="1" id="KW-0175">Coiled coil</keyword>
<reference evidence="4 5" key="1">
    <citation type="submission" date="2017-02" db="EMBL/GenBank/DDBJ databases">
        <title>Natronthermophilus aegyptiacus gen. nov.,sp. nov., an aerobic, extremely halophilic alkalithermophilic archaeon isolated from the athalassohaline Wadi An Natrun, Egypt.</title>
        <authorList>
            <person name="Zhao B."/>
        </authorList>
    </citation>
    <scope>NUCLEOTIDE SEQUENCE [LARGE SCALE GENOMIC DNA]</scope>
    <source>
        <strain evidence="4 5">CGMCC 1.3597</strain>
    </source>
</reference>
<comment type="caution">
    <text evidence="4">The sequence shown here is derived from an EMBL/GenBank/DDBJ whole genome shotgun (WGS) entry which is preliminary data.</text>
</comment>
<dbReference type="Proteomes" id="UP000196084">
    <property type="component" value="Unassembled WGS sequence"/>
</dbReference>
<sequence>MFDLDEVLGRAELKDRIADLEDELEHMERRYEAEADRRSDAVTARQEAEAEVNRLEDRIAQLEGELERVESDDAGIEVRRREQLRGGRLETVLERLQSVRTDSEGALTAILGGDDDRETLEDLGVEDVLSERTALLEDASPCVCCLDDAGLVSVALEPPVLPSAHDSGWHDRFRLEREWFLPTGRYAIALVRTDLFALGIYHGNERLEYHGFESDVKGSHSKGGFSQARFERIRNEQIDTHLDRCDEALAKHIGSRLEQADGGGRQTSTVANGAGAGGGDDENSGIERLFLVGQRGVVDTLADEIDLEPAATAAVDATGDPKPALEDAVHSFWTTELHVL</sequence>
<feature type="domain" description="Actinobacteria/chloroflexi VLRF1 release factor" evidence="3">
    <location>
        <begin position="185"/>
        <end position="338"/>
    </location>
</feature>
<evidence type="ECO:0000259" key="3">
    <source>
        <dbReference type="Pfam" id="PF18859"/>
    </source>
</evidence>
<dbReference type="OrthoDB" id="124486at2157"/>
<gene>
    <name evidence="4" type="ORF">B2G88_15005</name>
</gene>
<accession>A0A202E670</accession>
<proteinExistence type="predicted"/>
<dbReference type="SUPFAM" id="SSF53137">
    <property type="entry name" value="Translational machinery components"/>
    <property type="match status" value="1"/>
</dbReference>
<dbReference type="Gene3D" id="3.30.420.60">
    <property type="entry name" value="eRF1 domain 2"/>
    <property type="match status" value="1"/>
</dbReference>
<dbReference type="AlphaFoldDB" id="A0A202E670"/>
<dbReference type="Pfam" id="PF18859">
    <property type="entry name" value="acVLRF1"/>
    <property type="match status" value="1"/>
</dbReference>
<evidence type="ECO:0000313" key="4">
    <source>
        <dbReference type="EMBL" id="OVE83729.1"/>
    </source>
</evidence>
<dbReference type="InterPro" id="IPR042226">
    <property type="entry name" value="eFR1_2_sf"/>
</dbReference>
<organism evidence="4 5">
    <name type="scientific">Natronolimnobius baerhuensis</name>
    <dbReference type="NCBI Taxonomy" id="253108"/>
    <lineage>
        <taxon>Archaea</taxon>
        <taxon>Methanobacteriati</taxon>
        <taxon>Methanobacteriota</taxon>
        <taxon>Stenosarchaea group</taxon>
        <taxon>Halobacteria</taxon>
        <taxon>Halobacteriales</taxon>
        <taxon>Natrialbaceae</taxon>
        <taxon>Natronolimnobius</taxon>
    </lineage>
</organism>
<evidence type="ECO:0000313" key="5">
    <source>
        <dbReference type="Proteomes" id="UP000196084"/>
    </source>
</evidence>
<evidence type="ECO:0000256" key="2">
    <source>
        <dbReference type="SAM" id="MobiDB-lite"/>
    </source>
</evidence>
<name>A0A202E670_9EURY</name>
<dbReference type="RefSeq" id="WP_054863012.1">
    <property type="nucleotide sequence ID" value="NZ_MWPH01000003.1"/>
</dbReference>
<protein>
    <recommendedName>
        <fullName evidence="3">Actinobacteria/chloroflexi VLRF1 release factor domain-containing protein</fullName>
    </recommendedName>
</protein>
<dbReference type="EMBL" id="MWPH01000003">
    <property type="protein sequence ID" value="OVE83729.1"/>
    <property type="molecule type" value="Genomic_DNA"/>
</dbReference>
<dbReference type="InterPro" id="IPR040783">
    <property type="entry name" value="VLRF1"/>
</dbReference>